<keyword evidence="1" id="KW-0175">Coiled coil</keyword>
<organism evidence="3 4">
    <name type="scientific">Blepharisma stoltei</name>
    <dbReference type="NCBI Taxonomy" id="1481888"/>
    <lineage>
        <taxon>Eukaryota</taxon>
        <taxon>Sar</taxon>
        <taxon>Alveolata</taxon>
        <taxon>Ciliophora</taxon>
        <taxon>Postciliodesmatophora</taxon>
        <taxon>Heterotrichea</taxon>
        <taxon>Heterotrichida</taxon>
        <taxon>Blepharismidae</taxon>
        <taxon>Blepharisma</taxon>
    </lineage>
</organism>
<proteinExistence type="predicted"/>
<feature type="region of interest" description="Disordered" evidence="2">
    <location>
        <begin position="313"/>
        <end position="344"/>
    </location>
</feature>
<evidence type="ECO:0000256" key="2">
    <source>
        <dbReference type="SAM" id="MobiDB-lite"/>
    </source>
</evidence>
<feature type="coiled-coil region" evidence="1">
    <location>
        <begin position="395"/>
        <end position="443"/>
    </location>
</feature>
<protein>
    <submittedName>
        <fullName evidence="3">Uncharacterized protein</fullName>
    </submittedName>
</protein>
<feature type="compositionally biased region" description="Polar residues" evidence="2">
    <location>
        <begin position="315"/>
        <end position="326"/>
    </location>
</feature>
<feature type="compositionally biased region" description="Polar residues" evidence="2">
    <location>
        <begin position="333"/>
        <end position="344"/>
    </location>
</feature>
<dbReference type="Proteomes" id="UP001162131">
    <property type="component" value="Unassembled WGS sequence"/>
</dbReference>
<dbReference type="EMBL" id="CAJZBQ010000056">
    <property type="protein sequence ID" value="CAG9333039.1"/>
    <property type="molecule type" value="Genomic_DNA"/>
</dbReference>
<evidence type="ECO:0000256" key="1">
    <source>
        <dbReference type="SAM" id="Coils"/>
    </source>
</evidence>
<gene>
    <name evidence="3" type="ORF">BSTOLATCC_MIC57860</name>
</gene>
<accession>A0AAU9KI99</accession>
<reference evidence="3" key="1">
    <citation type="submission" date="2021-09" db="EMBL/GenBank/DDBJ databases">
        <authorList>
            <consortium name="AG Swart"/>
            <person name="Singh M."/>
            <person name="Singh A."/>
            <person name="Seah K."/>
            <person name="Emmerich C."/>
        </authorList>
    </citation>
    <scope>NUCLEOTIDE SEQUENCE</scope>
    <source>
        <strain evidence="3">ATCC30299</strain>
    </source>
</reference>
<evidence type="ECO:0000313" key="3">
    <source>
        <dbReference type="EMBL" id="CAG9333039.1"/>
    </source>
</evidence>
<comment type="caution">
    <text evidence="3">The sequence shown here is derived from an EMBL/GenBank/DDBJ whole genome shotgun (WGS) entry which is preliminary data.</text>
</comment>
<sequence>MYKTFDNTEALDFKKDLKFKELAIYAKKPGTSRWFHNYSGVPISTLMNSYKPTLPNTPYIKTHRTNHSCDVVSPTNNNTTHNFTQIAENKLKDLIGKNHYEDTGHCYKLTPKSSKLKVEDALNYLKLREIGCSKQEAITFCSRDRCTHSVAEFELPARLRRNHSSAAIVSQENTKYKIFKSKMESEGFDTVNQAITNYLITHRYEPEPYMNSFLEEKYQKNSSEIVKKEYVETEPPVLETEENINEENKYDYKSSFKTLLERIINTKLVDDENSSSRTPSNLQSPTDFTHKGPFIRFSSIISPKYEPRKFRPESLSLQTNPQTSPASPILKSVDTTSPTKNDPITSKELKLKQSRKDFLIMRALEEKIKKNIINAKYELYEKLSRKATQNAVLFKKKQLKKQKMDEEQKKELENNYEEIKEKLEKAKQERIKIKEEKKLKTKEYNKKHDKRVEELKINKNIDLERRTSIMIQRVQTRR</sequence>
<evidence type="ECO:0000313" key="4">
    <source>
        <dbReference type="Proteomes" id="UP001162131"/>
    </source>
</evidence>
<dbReference type="AlphaFoldDB" id="A0AAU9KI99"/>
<keyword evidence="4" id="KW-1185">Reference proteome</keyword>
<name>A0AAU9KI99_9CILI</name>